<reference evidence="3" key="1">
    <citation type="journal article" date="2019" name="Int. J. Syst. Evol. Microbiol.">
        <title>The Global Catalogue of Microorganisms (GCM) 10K type strain sequencing project: providing services to taxonomists for standard genome sequencing and annotation.</title>
        <authorList>
            <consortium name="The Broad Institute Genomics Platform"/>
            <consortium name="The Broad Institute Genome Sequencing Center for Infectious Disease"/>
            <person name="Wu L."/>
            <person name="Ma J."/>
        </authorList>
    </citation>
    <scope>NUCLEOTIDE SEQUENCE [LARGE SCALE GENOMIC DNA]</scope>
    <source>
        <strain evidence="3">JCM 18715</strain>
    </source>
</reference>
<dbReference type="EMBL" id="BAABLD010000017">
    <property type="protein sequence ID" value="GAA5172141.1"/>
    <property type="molecule type" value="Genomic_DNA"/>
</dbReference>
<dbReference type="InterPro" id="IPR027946">
    <property type="entry name" value="Ogl_dom"/>
</dbReference>
<comment type="caution">
    <text evidence="2">The sequence shown here is derived from an EMBL/GenBank/DDBJ whole genome shotgun (WGS) entry which is preliminary data.</text>
</comment>
<dbReference type="InterPro" id="IPR015943">
    <property type="entry name" value="WD40/YVTN_repeat-like_dom_sf"/>
</dbReference>
<keyword evidence="2" id="KW-0456">Lyase</keyword>
<accession>A0ABP9R5W7</accession>
<evidence type="ECO:0000313" key="2">
    <source>
        <dbReference type="EMBL" id="GAA5172141.1"/>
    </source>
</evidence>
<evidence type="ECO:0000313" key="3">
    <source>
        <dbReference type="Proteomes" id="UP001500547"/>
    </source>
</evidence>
<dbReference type="PANTHER" id="PTHR36842">
    <property type="entry name" value="PROTEIN TOLB HOMOLOG"/>
    <property type="match status" value="1"/>
</dbReference>
<protein>
    <submittedName>
        <fullName evidence="2">Oligogalacturonate lyase</fullName>
    </submittedName>
</protein>
<dbReference type="Proteomes" id="UP001500547">
    <property type="component" value="Unassembled WGS sequence"/>
</dbReference>
<name>A0ABP9R5W7_9RHOO</name>
<gene>
    <name evidence="2" type="primary">ogl_1</name>
    <name evidence="2" type="ORF">GCM10025770_37900</name>
</gene>
<dbReference type="Pfam" id="PF14583">
    <property type="entry name" value="Pectate_lyase22"/>
    <property type="match status" value="1"/>
</dbReference>
<dbReference type="RefSeq" id="WP_345534683.1">
    <property type="nucleotide sequence ID" value="NZ_BAABLD010000017.1"/>
</dbReference>
<dbReference type="SUPFAM" id="SSF82171">
    <property type="entry name" value="DPP6 N-terminal domain-like"/>
    <property type="match status" value="1"/>
</dbReference>
<proteinExistence type="predicted"/>
<keyword evidence="3" id="KW-1185">Reference proteome</keyword>
<dbReference type="GO" id="GO:0016829">
    <property type="term" value="F:lyase activity"/>
    <property type="evidence" value="ECO:0007669"/>
    <property type="project" value="UniProtKB-KW"/>
</dbReference>
<feature type="domain" description="Oligogalacturonate lyase" evidence="1">
    <location>
        <begin position="1"/>
        <end position="383"/>
    </location>
</feature>
<organism evidence="2 3">
    <name type="scientific">Viridibacterium curvum</name>
    <dbReference type="NCBI Taxonomy" id="1101404"/>
    <lineage>
        <taxon>Bacteria</taxon>
        <taxon>Pseudomonadati</taxon>
        <taxon>Pseudomonadota</taxon>
        <taxon>Betaproteobacteria</taxon>
        <taxon>Rhodocyclales</taxon>
        <taxon>Rhodocyclaceae</taxon>
        <taxon>Viridibacterium</taxon>
    </lineage>
</organism>
<evidence type="ECO:0000259" key="1">
    <source>
        <dbReference type="Pfam" id="PF14583"/>
    </source>
</evidence>
<sequence>MAKGSTRTLRSHEFRDPDTGVRITRLTPPEVVCHRTYFYQKCFTSDGRYLLFGGGFDGHWNCWLLDLVTAQATQLTEGAGDNAFGAFITPDEQAVCYVKGNSVLYRVDLATLQEDPVFLVPEGWKGAGTWVPNSAGTHLAAMLLAREDIAAGKGWEQFHRQLARNPRCQLLSVDMQTGAARVVLDQRRWMGHPMYRPFDDETMAFCHEGPHDLVDARMWLVNSDGSKLRCVKKQDAGESCMHEFWVPDGSRMMYVSYRHGEQQRWICEADPVTLENRRLMAMPPCSHIMSNHDGSLLVGDGAGHLDDIADKAAFQFEPDPWLYLFQPERQRVTRIAAHRTSWREIRGNHQVTHPHPSFTPDERRVLYTSDFEGEPALYLADVPPDS</sequence>
<dbReference type="PANTHER" id="PTHR36842:SF1">
    <property type="entry name" value="PROTEIN TOLB"/>
    <property type="match status" value="1"/>
</dbReference>
<dbReference type="Gene3D" id="2.130.10.10">
    <property type="entry name" value="YVTN repeat-like/Quinoprotein amine dehydrogenase"/>
    <property type="match status" value="1"/>
</dbReference>